<organism evidence="2 3">
    <name type="scientific">Bifidobacterium asteroides</name>
    <dbReference type="NCBI Taxonomy" id="1684"/>
    <lineage>
        <taxon>Bacteria</taxon>
        <taxon>Bacillati</taxon>
        <taxon>Actinomycetota</taxon>
        <taxon>Actinomycetes</taxon>
        <taxon>Bifidobacteriales</taxon>
        <taxon>Bifidobacteriaceae</taxon>
        <taxon>Bifidobacterium</taxon>
    </lineage>
</organism>
<feature type="region of interest" description="Disordered" evidence="1">
    <location>
        <begin position="1"/>
        <end position="21"/>
    </location>
</feature>
<dbReference type="AlphaFoldDB" id="A0A318M4E6"/>
<dbReference type="EMBL" id="QGLL01000010">
    <property type="protein sequence ID" value="PXY81273.1"/>
    <property type="molecule type" value="Genomic_DNA"/>
</dbReference>
<sequence length="64" mass="7020">MLLVSAPKRSFGPPTASTANAGTTILKPSLFPNELREETDQSVCHPPDPDYRNLGFLEDWSEAC</sequence>
<reference evidence="2 3" key="1">
    <citation type="submission" date="2018-05" db="EMBL/GenBank/DDBJ databases">
        <title>Reference genomes for bee gut microbiota database.</title>
        <authorList>
            <person name="Ellegaard K.M."/>
        </authorList>
    </citation>
    <scope>NUCLEOTIDE SEQUENCE [LARGE SCALE GENOMIC DNA]</scope>
    <source>
        <strain evidence="2 3">ESL0200</strain>
    </source>
</reference>
<gene>
    <name evidence="2" type="ORF">DKK75_07675</name>
</gene>
<proteinExistence type="predicted"/>
<dbReference type="Proteomes" id="UP000247744">
    <property type="component" value="Unassembled WGS sequence"/>
</dbReference>
<evidence type="ECO:0000256" key="1">
    <source>
        <dbReference type="SAM" id="MobiDB-lite"/>
    </source>
</evidence>
<evidence type="ECO:0000313" key="2">
    <source>
        <dbReference type="EMBL" id="PXY81273.1"/>
    </source>
</evidence>
<name>A0A318M4E6_9BIFI</name>
<dbReference type="RefSeq" id="WP_110452841.1">
    <property type="nucleotide sequence ID" value="NZ_QGLL01000010.1"/>
</dbReference>
<comment type="caution">
    <text evidence="2">The sequence shown here is derived from an EMBL/GenBank/DDBJ whole genome shotgun (WGS) entry which is preliminary data.</text>
</comment>
<evidence type="ECO:0000313" key="3">
    <source>
        <dbReference type="Proteomes" id="UP000247744"/>
    </source>
</evidence>
<accession>A0A318M4E6</accession>
<protein>
    <submittedName>
        <fullName evidence="2">Uncharacterized protein</fullName>
    </submittedName>
</protein>